<evidence type="ECO:0000259" key="2">
    <source>
        <dbReference type="Pfam" id="PF10988"/>
    </source>
</evidence>
<accession>A0ABY9WZJ2</accession>
<organism evidence="3 4">
    <name type="scientific">Archangium minus</name>
    <dbReference type="NCBI Taxonomy" id="83450"/>
    <lineage>
        <taxon>Bacteria</taxon>
        <taxon>Pseudomonadati</taxon>
        <taxon>Myxococcota</taxon>
        <taxon>Myxococcia</taxon>
        <taxon>Myxococcales</taxon>
        <taxon>Cystobacterineae</taxon>
        <taxon>Archangiaceae</taxon>
        <taxon>Archangium</taxon>
    </lineage>
</organism>
<feature type="signal peptide" evidence="1">
    <location>
        <begin position="1"/>
        <end position="19"/>
    </location>
</feature>
<keyword evidence="4" id="KW-1185">Reference proteome</keyword>
<feature type="domain" description="Putative auto-transporter adhesin head GIN" evidence="2">
    <location>
        <begin position="39"/>
        <end position="157"/>
    </location>
</feature>
<feature type="domain" description="Putative auto-transporter adhesin head GIN" evidence="2">
    <location>
        <begin position="166"/>
        <end position="259"/>
    </location>
</feature>
<dbReference type="Pfam" id="PF10988">
    <property type="entry name" value="DUF2807"/>
    <property type="match status" value="2"/>
</dbReference>
<evidence type="ECO:0000313" key="4">
    <source>
        <dbReference type="Proteomes" id="UP001611383"/>
    </source>
</evidence>
<reference evidence="3 4" key="1">
    <citation type="submission" date="2019-08" db="EMBL/GenBank/DDBJ databases">
        <title>Archangium and Cystobacter genomes.</title>
        <authorList>
            <person name="Chen I.-C.K."/>
            <person name="Wielgoss S."/>
        </authorList>
    </citation>
    <scope>NUCLEOTIDE SEQUENCE [LARGE SCALE GENOMIC DNA]</scope>
    <source>
        <strain evidence="3 4">Cbm 6</strain>
    </source>
</reference>
<keyword evidence="1" id="KW-0732">Signal</keyword>
<name>A0ABY9WZJ2_9BACT</name>
<dbReference type="Gene3D" id="2.160.20.120">
    <property type="match status" value="2"/>
</dbReference>
<evidence type="ECO:0000313" key="3">
    <source>
        <dbReference type="EMBL" id="WNG48557.1"/>
    </source>
</evidence>
<evidence type="ECO:0000256" key="1">
    <source>
        <dbReference type="SAM" id="SignalP"/>
    </source>
</evidence>
<dbReference type="InterPro" id="IPR021255">
    <property type="entry name" value="DUF2807"/>
</dbReference>
<sequence length="276" mass="28646">MWKSLCVGVAALLLLPACGLIGEQGDGHKVTVSRELFGFTQVENRSQLEVVVREAATESVNVTLDENLQQYITTHVSRETLVIDDTTLLSYSGEGQIVVTLPRFLGAKGEGSGSLLVEGVTQSNALTFKLEGSGDMRYCGPASSLAAHLSGSGNMTLCTPLEQVIDKVDLKLDGSGDLSYDGSVKSLDASSDGSGDISLSGSAPRFVARVEASGDIDAKALTSSEAELSLSGSGNLSATITDVVSVKLSGSGNVDLWGGAAIRDVHLDGSGNLRRH</sequence>
<dbReference type="RefSeq" id="WP_395806191.1">
    <property type="nucleotide sequence ID" value="NZ_CP043494.1"/>
</dbReference>
<proteinExistence type="predicted"/>
<dbReference type="Proteomes" id="UP001611383">
    <property type="component" value="Chromosome"/>
</dbReference>
<dbReference type="EMBL" id="CP043494">
    <property type="protein sequence ID" value="WNG48557.1"/>
    <property type="molecule type" value="Genomic_DNA"/>
</dbReference>
<protein>
    <submittedName>
        <fullName evidence="3">DUF2807 domain-containing protein</fullName>
    </submittedName>
</protein>
<gene>
    <name evidence="3" type="ORF">F0U60_33890</name>
</gene>
<feature type="chain" id="PRO_5047156277" evidence="1">
    <location>
        <begin position="20"/>
        <end position="276"/>
    </location>
</feature>